<dbReference type="SUPFAM" id="SSF54197">
    <property type="entry name" value="HIT-like"/>
    <property type="match status" value="1"/>
</dbReference>
<dbReference type="NCBIfam" id="NF003986">
    <property type="entry name" value="PRK05471.1-5"/>
    <property type="match status" value="1"/>
</dbReference>
<evidence type="ECO:0000256" key="8">
    <source>
        <dbReference type="ARBA" id="ARBA00022475"/>
    </source>
</evidence>
<gene>
    <name evidence="20" type="primary">cdh</name>
    <name evidence="21" type="ORF">GA0061070_105823</name>
</gene>
<evidence type="ECO:0000256" key="10">
    <source>
        <dbReference type="ARBA" id="ARBA00022519"/>
    </source>
</evidence>
<keyword evidence="14 20" id="KW-0443">Lipid metabolism</keyword>
<name>A0A1C4G9T4_9ENTR</name>
<keyword evidence="13 20" id="KW-1133">Transmembrane helix</keyword>
<keyword evidence="8 20" id="KW-1003">Cell membrane</keyword>
<evidence type="ECO:0000256" key="7">
    <source>
        <dbReference type="ARBA" id="ARBA00019608"/>
    </source>
</evidence>
<evidence type="ECO:0000256" key="1">
    <source>
        <dbReference type="ARBA" id="ARBA00001007"/>
    </source>
</evidence>
<keyword evidence="17 20" id="KW-1208">Phospholipid metabolism</keyword>
<dbReference type="GO" id="GO:0008715">
    <property type="term" value="F:CDP-diacylglycerol diphosphatase activity"/>
    <property type="evidence" value="ECO:0007669"/>
    <property type="project" value="UniProtKB-UniRule"/>
</dbReference>
<keyword evidence="9 20" id="KW-0444">Lipid biosynthesis</keyword>
<proteinExistence type="inferred from homology"/>
<dbReference type="OrthoDB" id="481399at2"/>
<dbReference type="EMBL" id="FMBC01000058">
    <property type="protein sequence ID" value="SCC64942.1"/>
    <property type="molecule type" value="Genomic_DNA"/>
</dbReference>
<comment type="similarity">
    <text evidence="5 20">Belongs to the Cdh family.</text>
</comment>
<evidence type="ECO:0000256" key="19">
    <source>
        <dbReference type="ARBA" id="ARBA00032892"/>
    </source>
</evidence>
<keyword evidence="16 20" id="KW-0594">Phospholipid biosynthesis</keyword>
<evidence type="ECO:0000256" key="6">
    <source>
        <dbReference type="ARBA" id="ARBA00012375"/>
    </source>
</evidence>
<evidence type="ECO:0000313" key="22">
    <source>
        <dbReference type="Proteomes" id="UP000198515"/>
    </source>
</evidence>
<dbReference type="InterPro" id="IPR015993">
    <property type="entry name" value="CDP-diacylglyc_Pase_proteobac"/>
</dbReference>
<comment type="pathway">
    <text evidence="3 20">Phospholipid metabolism; CDP-diacylglycerol degradation; phosphatidate from CDP-diacylglycerol: step 1/1.</text>
</comment>
<dbReference type="PIRSF" id="PIRSF001273">
    <property type="entry name" value="CDH"/>
    <property type="match status" value="1"/>
</dbReference>
<comment type="subcellular location">
    <subcellularLocation>
        <location evidence="2">Cell inner membrane</location>
        <topology evidence="2">Single-pass membrane protein</topology>
    </subcellularLocation>
    <subcellularLocation>
        <location evidence="20">Cell membrane</location>
        <topology evidence="20">Single-pass membrane protein</topology>
    </subcellularLocation>
</comment>
<evidence type="ECO:0000256" key="18">
    <source>
        <dbReference type="ARBA" id="ARBA00032888"/>
    </source>
</evidence>
<dbReference type="UniPathway" id="UPA00609">
    <property type="reaction ID" value="UER00664"/>
</dbReference>
<comment type="catalytic activity">
    <reaction evidence="1 20">
        <text>a CDP-1,2-diacyl-sn-glycerol + H2O = a 1,2-diacyl-sn-glycero-3-phosphate + CMP + 2 H(+)</text>
        <dbReference type="Rhea" id="RHEA:15221"/>
        <dbReference type="ChEBI" id="CHEBI:15377"/>
        <dbReference type="ChEBI" id="CHEBI:15378"/>
        <dbReference type="ChEBI" id="CHEBI:58332"/>
        <dbReference type="ChEBI" id="CHEBI:58608"/>
        <dbReference type="ChEBI" id="CHEBI:60377"/>
        <dbReference type="EC" id="3.6.1.26"/>
    </reaction>
</comment>
<evidence type="ECO:0000256" key="9">
    <source>
        <dbReference type="ARBA" id="ARBA00022516"/>
    </source>
</evidence>
<dbReference type="NCBIfam" id="TIGR00672">
    <property type="entry name" value="cdh"/>
    <property type="match status" value="1"/>
</dbReference>
<evidence type="ECO:0000256" key="14">
    <source>
        <dbReference type="ARBA" id="ARBA00023098"/>
    </source>
</evidence>
<evidence type="ECO:0000256" key="2">
    <source>
        <dbReference type="ARBA" id="ARBA00004377"/>
    </source>
</evidence>
<sequence>MKTVRRLIIALAVLVILAGTGTAYWFKGRGNPDALRQIVIGQCLPNAREHNSPAPCAQVNLKNGYVLMKDRNGPLQFLLMPTYRINGTESPLLLQAATPNFFWQAWQARDVMSKLRGKEVPDNAISLAINSRTGRTQNHFHIHISCLRADVRAQLNDNAARISSQWLAFPGGLLGHQYLARRVTEAELVQRSPFLMLAEEVPEAKAHMGRFALAMAKQADGSFVLLATGRNLLALNRASAEEIQDHQCDILK</sequence>
<dbReference type="InterPro" id="IPR036265">
    <property type="entry name" value="HIT-like_sf"/>
</dbReference>
<dbReference type="RefSeq" id="WP_090138135.1">
    <property type="nucleotide sequence ID" value="NZ_FMBC01000058.1"/>
</dbReference>
<dbReference type="Gene3D" id="3.30.428.30">
    <property type="entry name" value="HIT family - CDH-like"/>
    <property type="match status" value="1"/>
</dbReference>
<evidence type="ECO:0000256" key="3">
    <source>
        <dbReference type="ARBA" id="ARBA00004927"/>
    </source>
</evidence>
<evidence type="ECO:0000256" key="15">
    <source>
        <dbReference type="ARBA" id="ARBA00023136"/>
    </source>
</evidence>
<comment type="pathway">
    <text evidence="4">Lipid metabolism.</text>
</comment>
<evidence type="ECO:0000256" key="13">
    <source>
        <dbReference type="ARBA" id="ARBA00022989"/>
    </source>
</evidence>
<evidence type="ECO:0000256" key="12">
    <source>
        <dbReference type="ARBA" id="ARBA00022801"/>
    </source>
</evidence>
<dbReference type="HAMAP" id="MF_00319">
    <property type="entry name" value="Cdh"/>
    <property type="match status" value="1"/>
</dbReference>
<keyword evidence="12 20" id="KW-0378">Hydrolase</keyword>
<evidence type="ECO:0000256" key="17">
    <source>
        <dbReference type="ARBA" id="ARBA00023264"/>
    </source>
</evidence>
<keyword evidence="11 20" id="KW-0812">Transmembrane</keyword>
<dbReference type="AlphaFoldDB" id="A0A1C4G9T4"/>
<evidence type="ECO:0000256" key="5">
    <source>
        <dbReference type="ARBA" id="ARBA00006435"/>
    </source>
</evidence>
<protein>
    <recommendedName>
        <fullName evidence="7 20">CDP-diacylglycerol pyrophosphatase</fullName>
        <ecNumber evidence="6 20">3.6.1.26</ecNumber>
    </recommendedName>
    <alternativeName>
        <fullName evidence="18 20">CDP-diacylglycerol phosphatidylhydrolase</fullName>
    </alternativeName>
    <alternativeName>
        <fullName evidence="19 20">CDP-diglyceride hydrolase</fullName>
    </alternativeName>
</protein>
<keyword evidence="22" id="KW-1185">Reference proteome</keyword>
<organism evidence="21 22">
    <name type="scientific">Kosakonia oryziphila</name>
    <dbReference type="NCBI Taxonomy" id="1005667"/>
    <lineage>
        <taxon>Bacteria</taxon>
        <taxon>Pseudomonadati</taxon>
        <taxon>Pseudomonadota</taxon>
        <taxon>Gammaproteobacteria</taxon>
        <taxon>Enterobacterales</taxon>
        <taxon>Enterobacteriaceae</taxon>
        <taxon>Kosakonia</taxon>
    </lineage>
</organism>
<evidence type="ECO:0000256" key="20">
    <source>
        <dbReference type="HAMAP-Rule" id="MF_00319"/>
    </source>
</evidence>
<dbReference type="InterPro" id="IPR003763">
    <property type="entry name" value="CDP-diacylglyc_Pase"/>
</dbReference>
<dbReference type="EC" id="3.6.1.26" evidence="6 20"/>
<evidence type="ECO:0000313" key="21">
    <source>
        <dbReference type="EMBL" id="SCC64942.1"/>
    </source>
</evidence>
<keyword evidence="15 20" id="KW-0472">Membrane</keyword>
<dbReference type="GO" id="GO:0046342">
    <property type="term" value="P:CDP-diacylglycerol catabolic process"/>
    <property type="evidence" value="ECO:0007669"/>
    <property type="project" value="UniProtKB-UniRule"/>
</dbReference>
<reference evidence="22" key="1">
    <citation type="submission" date="2016-08" db="EMBL/GenBank/DDBJ databases">
        <authorList>
            <person name="Varghese N."/>
            <person name="Submissions Spin"/>
        </authorList>
    </citation>
    <scope>NUCLEOTIDE SEQUENCE [LARGE SCALE GENOMIC DNA]</scope>
    <source>
        <strain evidence="22">REICA_142</strain>
    </source>
</reference>
<dbReference type="GO" id="GO:0008654">
    <property type="term" value="P:phospholipid biosynthetic process"/>
    <property type="evidence" value="ECO:0007669"/>
    <property type="project" value="UniProtKB-KW"/>
</dbReference>
<dbReference type="Pfam" id="PF02611">
    <property type="entry name" value="CDH"/>
    <property type="match status" value="1"/>
</dbReference>
<evidence type="ECO:0000256" key="16">
    <source>
        <dbReference type="ARBA" id="ARBA00023209"/>
    </source>
</evidence>
<evidence type="ECO:0000256" key="11">
    <source>
        <dbReference type="ARBA" id="ARBA00022692"/>
    </source>
</evidence>
<dbReference type="NCBIfam" id="NF003987">
    <property type="entry name" value="PRK05471.1-6"/>
    <property type="match status" value="1"/>
</dbReference>
<accession>A0A1C4G9T4</accession>
<dbReference type="GO" id="GO:0005886">
    <property type="term" value="C:plasma membrane"/>
    <property type="evidence" value="ECO:0007669"/>
    <property type="project" value="UniProtKB-SubCell"/>
</dbReference>
<keyword evidence="10" id="KW-0997">Cell inner membrane</keyword>
<dbReference type="Proteomes" id="UP000198515">
    <property type="component" value="Unassembled WGS sequence"/>
</dbReference>
<evidence type="ECO:0000256" key="4">
    <source>
        <dbReference type="ARBA" id="ARBA00005189"/>
    </source>
</evidence>